<protein>
    <submittedName>
        <fullName evidence="2">Uncharacterized protein</fullName>
    </submittedName>
</protein>
<name>A0A380YK27_9BACE</name>
<organism evidence="2 3">
    <name type="scientific">Bacteroides eggerthii</name>
    <dbReference type="NCBI Taxonomy" id="28111"/>
    <lineage>
        <taxon>Bacteria</taxon>
        <taxon>Pseudomonadati</taxon>
        <taxon>Bacteroidota</taxon>
        <taxon>Bacteroidia</taxon>
        <taxon>Bacteroidales</taxon>
        <taxon>Bacteroidaceae</taxon>
        <taxon>Bacteroides</taxon>
    </lineage>
</organism>
<sequence length="144" mass="17037">MENNSELNNRAAQYTLCFNAQCSKAESCLRHSMTQYNTAQNARLSVINPLCYPAAGKECPHFRTNKKVRVAWGFKTLYDNMPARISHAIHLNLEAIFRHSPYYRYRNQKLGLTPKQQECIRQVCKKHGWNEEIVFDRYTEEYEW</sequence>
<dbReference type="AlphaFoldDB" id="A0A380YK27"/>
<accession>A0A380YK27</accession>
<evidence type="ECO:0000313" key="1">
    <source>
        <dbReference type="EMBL" id="QUT46898.1"/>
    </source>
</evidence>
<dbReference type="STRING" id="483216.BACEGG_02667"/>
<dbReference type="GeneID" id="93071091"/>
<dbReference type="EMBL" id="UFSX01000001">
    <property type="protein sequence ID" value="SUV29199.1"/>
    <property type="molecule type" value="Genomic_DNA"/>
</dbReference>
<dbReference type="KEGG" id="beg:INE88_03742"/>
<dbReference type="EMBL" id="CP072227">
    <property type="protein sequence ID" value="QUT46898.1"/>
    <property type="molecule type" value="Genomic_DNA"/>
</dbReference>
<dbReference type="RefSeq" id="WP_004295053.1">
    <property type="nucleotide sequence ID" value="NZ_CABKNQ010000018.1"/>
</dbReference>
<reference evidence="1" key="2">
    <citation type="journal article" date="2021" name="PLoS Genet.">
        <title>Mobile Type VI secretion system loci of the gut Bacteroidales display extensive intra-ecosystem transfer, multi-species spread and geographical clustering.</title>
        <authorList>
            <person name="Garcia-Bayona L."/>
            <person name="Coyne M.J."/>
            <person name="Comstock L.E."/>
        </authorList>
    </citation>
    <scope>NUCLEOTIDE SEQUENCE</scope>
    <source>
        <strain evidence="1">CL11T00C20</strain>
    </source>
</reference>
<dbReference type="Proteomes" id="UP000254424">
    <property type="component" value="Unassembled WGS sequence"/>
</dbReference>
<dbReference type="Proteomes" id="UP000679226">
    <property type="component" value="Chromosome"/>
</dbReference>
<dbReference type="InterPro" id="IPR045724">
    <property type="entry name" value="DUF6078"/>
</dbReference>
<evidence type="ECO:0000313" key="2">
    <source>
        <dbReference type="EMBL" id="SUV29199.1"/>
    </source>
</evidence>
<proteinExistence type="predicted"/>
<gene>
    <name evidence="1" type="ORF">INE88_03742</name>
    <name evidence="2" type="ORF">NCTC11155_01171</name>
</gene>
<evidence type="ECO:0000313" key="3">
    <source>
        <dbReference type="Proteomes" id="UP000254424"/>
    </source>
</evidence>
<dbReference type="Pfam" id="PF19555">
    <property type="entry name" value="DUF6078"/>
    <property type="match status" value="1"/>
</dbReference>
<reference evidence="2 3" key="1">
    <citation type="submission" date="2018-06" db="EMBL/GenBank/DDBJ databases">
        <authorList>
            <consortium name="Pathogen Informatics"/>
            <person name="Doyle S."/>
        </authorList>
    </citation>
    <scope>NUCLEOTIDE SEQUENCE [LARGE SCALE GENOMIC DNA]</scope>
    <source>
        <strain evidence="2 3">NCTC11155</strain>
    </source>
</reference>